<feature type="compositionally biased region" description="Polar residues" evidence="1">
    <location>
        <begin position="8"/>
        <end position="20"/>
    </location>
</feature>
<organism evidence="3">
    <name type="scientific">Leptosphaeria maculans (strain JN3 / isolate v23.1.3 / race Av1-4-5-6-7-8)</name>
    <name type="common">Blackleg fungus</name>
    <name type="synonym">Phoma lingam</name>
    <dbReference type="NCBI Taxonomy" id="985895"/>
    <lineage>
        <taxon>Eukaryota</taxon>
        <taxon>Fungi</taxon>
        <taxon>Dikarya</taxon>
        <taxon>Ascomycota</taxon>
        <taxon>Pezizomycotina</taxon>
        <taxon>Dothideomycetes</taxon>
        <taxon>Pleosporomycetidae</taxon>
        <taxon>Pleosporales</taxon>
        <taxon>Pleosporineae</taxon>
        <taxon>Leptosphaeriaceae</taxon>
        <taxon>Plenodomus</taxon>
        <taxon>Plenodomus lingam/Leptosphaeria maculans species complex</taxon>
    </lineage>
</organism>
<name>E4ZQY6_LEPMJ</name>
<accession>E4ZQY6</accession>
<dbReference type="HOGENOM" id="CLU_2513027_0_0_1"/>
<dbReference type="RefSeq" id="XP_003837091.1">
    <property type="nucleotide sequence ID" value="XM_003837043.1"/>
</dbReference>
<feature type="compositionally biased region" description="Basic and acidic residues" evidence="1">
    <location>
        <begin position="27"/>
        <end position="39"/>
    </location>
</feature>
<dbReference type="AlphaFoldDB" id="E4ZQY6"/>
<evidence type="ECO:0000313" key="3">
    <source>
        <dbReference type="Proteomes" id="UP000002668"/>
    </source>
</evidence>
<dbReference type="GeneID" id="13284628"/>
<proteinExistence type="predicted"/>
<feature type="region of interest" description="Disordered" evidence="1">
    <location>
        <begin position="1"/>
        <end position="47"/>
    </location>
</feature>
<dbReference type="VEuPathDB" id="FungiDB:LEMA_uP033250.1"/>
<sequence>MDLHSRSTRVSFKVSVQSADSRAGQMTKKEEEEKKKEKSTQPSKQRFKHAGVIASVVKCNSIDSTLLWEEGARLGFVRESNRWME</sequence>
<keyword evidence="3" id="KW-1185">Reference proteome</keyword>
<dbReference type="EMBL" id="FP929116">
    <property type="protein sequence ID" value="CBX93651.1"/>
    <property type="molecule type" value="Genomic_DNA"/>
</dbReference>
<evidence type="ECO:0000256" key="1">
    <source>
        <dbReference type="SAM" id="MobiDB-lite"/>
    </source>
</evidence>
<dbReference type="Proteomes" id="UP000002668">
    <property type="component" value="Genome"/>
</dbReference>
<dbReference type="InParanoid" id="E4ZQY6"/>
<gene>
    <name evidence="2" type="ORF">LEMA_uP033250.1</name>
</gene>
<reference evidence="3" key="1">
    <citation type="journal article" date="2011" name="Nat. Commun.">
        <title>Effector diversification within compartments of the Leptosphaeria maculans genome affected by Repeat-Induced Point mutations.</title>
        <authorList>
            <person name="Rouxel T."/>
            <person name="Grandaubert J."/>
            <person name="Hane J.K."/>
            <person name="Hoede C."/>
            <person name="van de Wouw A.P."/>
            <person name="Couloux A."/>
            <person name="Dominguez V."/>
            <person name="Anthouard V."/>
            <person name="Bally P."/>
            <person name="Bourras S."/>
            <person name="Cozijnsen A.J."/>
            <person name="Ciuffetti L.M."/>
            <person name="Degrave A."/>
            <person name="Dilmaghani A."/>
            <person name="Duret L."/>
            <person name="Fudal I."/>
            <person name="Goodwin S.B."/>
            <person name="Gout L."/>
            <person name="Glaser N."/>
            <person name="Linglin J."/>
            <person name="Kema G.H.J."/>
            <person name="Lapalu N."/>
            <person name="Lawrence C.B."/>
            <person name="May K."/>
            <person name="Meyer M."/>
            <person name="Ollivier B."/>
            <person name="Poulain J."/>
            <person name="Schoch C.L."/>
            <person name="Simon A."/>
            <person name="Spatafora J.W."/>
            <person name="Stachowiak A."/>
            <person name="Turgeon B.G."/>
            <person name="Tyler B.M."/>
            <person name="Vincent D."/>
            <person name="Weissenbach J."/>
            <person name="Amselem J."/>
            <person name="Quesneville H."/>
            <person name="Oliver R.P."/>
            <person name="Wincker P."/>
            <person name="Balesdent M.-H."/>
            <person name="Howlett B.J."/>
        </authorList>
    </citation>
    <scope>NUCLEOTIDE SEQUENCE [LARGE SCALE GENOMIC DNA]</scope>
    <source>
        <strain evidence="3">JN3 / isolate v23.1.3 / race Av1-4-5-6-7-8</strain>
    </source>
</reference>
<protein>
    <submittedName>
        <fullName evidence="2">Predicted protein</fullName>
    </submittedName>
</protein>
<evidence type="ECO:0000313" key="2">
    <source>
        <dbReference type="EMBL" id="CBX93651.1"/>
    </source>
</evidence>